<organism evidence="2 3">
    <name type="scientific">Teratosphaeria nubilosa</name>
    <dbReference type="NCBI Taxonomy" id="161662"/>
    <lineage>
        <taxon>Eukaryota</taxon>
        <taxon>Fungi</taxon>
        <taxon>Dikarya</taxon>
        <taxon>Ascomycota</taxon>
        <taxon>Pezizomycotina</taxon>
        <taxon>Dothideomycetes</taxon>
        <taxon>Dothideomycetidae</taxon>
        <taxon>Mycosphaerellales</taxon>
        <taxon>Teratosphaeriaceae</taxon>
        <taxon>Teratosphaeria</taxon>
    </lineage>
</organism>
<dbReference type="Gene3D" id="3.20.20.80">
    <property type="entry name" value="Glycosidases"/>
    <property type="match status" value="1"/>
</dbReference>
<proteinExistence type="predicted"/>
<reference evidence="2" key="1">
    <citation type="journal article" date="2020" name="Stud. Mycol.">
        <title>101 Dothideomycetes genomes: a test case for predicting lifestyles and emergence of pathogens.</title>
        <authorList>
            <person name="Haridas S."/>
            <person name="Albert R."/>
            <person name="Binder M."/>
            <person name="Bloem J."/>
            <person name="Labutti K."/>
            <person name="Salamov A."/>
            <person name="Andreopoulos B."/>
            <person name="Baker S."/>
            <person name="Barry K."/>
            <person name="Bills G."/>
            <person name="Bluhm B."/>
            <person name="Cannon C."/>
            <person name="Castanera R."/>
            <person name="Culley D."/>
            <person name="Daum C."/>
            <person name="Ezra D."/>
            <person name="Gonzalez J."/>
            <person name="Henrissat B."/>
            <person name="Kuo A."/>
            <person name="Liang C."/>
            <person name="Lipzen A."/>
            <person name="Lutzoni F."/>
            <person name="Magnuson J."/>
            <person name="Mondo S."/>
            <person name="Nolan M."/>
            <person name="Ohm R."/>
            <person name="Pangilinan J."/>
            <person name="Park H.-J."/>
            <person name="Ramirez L."/>
            <person name="Alfaro M."/>
            <person name="Sun H."/>
            <person name="Tritt A."/>
            <person name="Yoshinaga Y."/>
            <person name="Zwiers L.-H."/>
            <person name="Turgeon B."/>
            <person name="Goodwin S."/>
            <person name="Spatafora J."/>
            <person name="Crous P."/>
            <person name="Grigoriev I."/>
        </authorList>
    </citation>
    <scope>NUCLEOTIDE SEQUENCE</scope>
    <source>
        <strain evidence="2">CBS 116005</strain>
    </source>
</reference>
<dbReference type="Proteomes" id="UP000799436">
    <property type="component" value="Unassembled WGS sequence"/>
</dbReference>
<feature type="chain" id="PRO_5026117283" evidence="1">
    <location>
        <begin position="21"/>
        <end position="486"/>
    </location>
</feature>
<dbReference type="GO" id="GO:0051118">
    <property type="term" value="F:glucan endo-1,3-alpha-glucosidase activity"/>
    <property type="evidence" value="ECO:0007669"/>
    <property type="project" value="InterPro"/>
</dbReference>
<dbReference type="OrthoDB" id="3257981at2759"/>
<keyword evidence="2" id="KW-0378">Hydrolase</keyword>
<sequence>MYSIATTILASALLLRVTSAATVLAHFMVQNAYAYDVGQWETDIEAAQQVGIDGFVLNWIPPDCQSGLSWMPARIDDAFTAAENKGFFLVHSFDMSYSSCYQYWNQSYMQDVVSSHAGSSATYRWSSNILVTTYGGDQVEQYGNEFLQGFKDNMKNSGNAISLAPALTKYSMGAQSDTSSATSSLISDFPSIDGYVNWQAWPLNVAENRTLGPDQAFKNALSSNGKTGPYIMSVSPWQYKDLNDGNALDSWVSYSDTLFPDRFASVAGNDSFSPDIIELLTWNDFCESHYLRDLPSQDESAKDFVELGDMGAYVWGQNHAPWRIIAKYYISWWKNGSPPTVNEDQVIYWHRVHPKASVCTGGASSTIRNNEYPEDAVFAWALVKEKATVSMTVGSNQYWTFDVDNTGPVMNMVPFPEYVSADGITPEVAIIRNGETIYAGNSSVPIASDCAWQNFNPIVNLVGEGINGGPSSTSSSPSAYSSGASS</sequence>
<keyword evidence="1" id="KW-0732">Signal</keyword>
<dbReference type="InterPro" id="IPR005197">
    <property type="entry name" value="Glyco_hydro_71"/>
</dbReference>
<feature type="signal peptide" evidence="1">
    <location>
        <begin position="1"/>
        <end position="20"/>
    </location>
</feature>
<keyword evidence="3" id="KW-1185">Reference proteome</keyword>
<protein>
    <submittedName>
        <fullName evidence="2">Glycoside hydrolase</fullName>
    </submittedName>
</protein>
<dbReference type="AlphaFoldDB" id="A0A6G1KT84"/>
<gene>
    <name evidence="2" type="ORF">EJ03DRAFT_322294</name>
</gene>
<evidence type="ECO:0000313" key="3">
    <source>
        <dbReference type="Proteomes" id="UP000799436"/>
    </source>
</evidence>
<dbReference type="Pfam" id="PF03659">
    <property type="entry name" value="Glyco_hydro_71"/>
    <property type="match status" value="1"/>
</dbReference>
<evidence type="ECO:0000313" key="2">
    <source>
        <dbReference type="EMBL" id="KAF2763836.1"/>
    </source>
</evidence>
<name>A0A6G1KT84_9PEZI</name>
<dbReference type="EMBL" id="ML995958">
    <property type="protein sequence ID" value="KAF2763836.1"/>
    <property type="molecule type" value="Genomic_DNA"/>
</dbReference>
<evidence type="ECO:0000256" key="1">
    <source>
        <dbReference type="SAM" id="SignalP"/>
    </source>
</evidence>
<dbReference type="CDD" id="cd11577">
    <property type="entry name" value="GH71"/>
    <property type="match status" value="1"/>
</dbReference>
<accession>A0A6G1KT84</accession>